<dbReference type="EMBL" id="PCSB01000061">
    <property type="protein sequence ID" value="PIP31563.1"/>
    <property type="molecule type" value="Genomic_DNA"/>
</dbReference>
<dbReference type="AlphaFoldDB" id="A0A2G9ZEG3"/>
<feature type="non-terminal residue" evidence="2">
    <location>
        <position position="1"/>
    </location>
</feature>
<accession>A0A2G9ZEG3</accession>
<name>A0A2G9ZEG3_9BACT</name>
<evidence type="ECO:0000313" key="2">
    <source>
        <dbReference type="EMBL" id="PIP31563.1"/>
    </source>
</evidence>
<organism evidence="2 3">
    <name type="scientific">bacterium (Candidatus Gribaldobacteria) CG23_combo_of_CG06-09_8_20_14_all_37_87_8</name>
    <dbReference type="NCBI Taxonomy" id="2014278"/>
    <lineage>
        <taxon>Bacteria</taxon>
        <taxon>Candidatus Gribaldobacteria</taxon>
    </lineage>
</organism>
<comment type="caution">
    <text evidence="2">The sequence shown here is derived from an EMBL/GenBank/DDBJ whole genome shotgun (WGS) entry which is preliminary data.</text>
</comment>
<evidence type="ECO:0000313" key="3">
    <source>
        <dbReference type="Proteomes" id="UP000230447"/>
    </source>
</evidence>
<protein>
    <recommendedName>
        <fullName evidence="4">Sodium-dependent transporter</fullName>
    </recommendedName>
</protein>
<keyword evidence="1" id="KW-1133">Transmembrane helix</keyword>
<reference evidence="2 3" key="1">
    <citation type="submission" date="2017-09" db="EMBL/GenBank/DDBJ databases">
        <title>Depth-based differentiation of microbial function through sediment-hosted aquifers and enrichment of novel symbionts in the deep terrestrial subsurface.</title>
        <authorList>
            <person name="Probst A.J."/>
            <person name="Ladd B."/>
            <person name="Jarett J.K."/>
            <person name="Geller-Mcgrath D.E."/>
            <person name="Sieber C.M."/>
            <person name="Emerson J.B."/>
            <person name="Anantharaman K."/>
            <person name="Thomas B.C."/>
            <person name="Malmstrom R."/>
            <person name="Stieglmeier M."/>
            <person name="Klingl A."/>
            <person name="Woyke T."/>
            <person name="Ryan C.M."/>
            <person name="Banfield J.F."/>
        </authorList>
    </citation>
    <scope>NUCLEOTIDE SEQUENCE [LARGE SCALE GENOMIC DNA]</scope>
    <source>
        <strain evidence="2">CG23_combo_of_CG06-09_8_20_14_all_37_87_8</strain>
    </source>
</reference>
<feature type="transmembrane region" description="Helical" evidence="1">
    <location>
        <begin position="47"/>
        <end position="65"/>
    </location>
</feature>
<evidence type="ECO:0000256" key="1">
    <source>
        <dbReference type="SAM" id="Phobius"/>
    </source>
</evidence>
<sequence length="72" mass="8419">IYVLPITALIVSFVIKRIKIEDKDLFEQLKSASYSSWSFQPKDKMKYVFVPMFSVLFLIISWLLVKLVGFTV</sequence>
<keyword evidence="1" id="KW-0812">Transmembrane</keyword>
<evidence type="ECO:0008006" key="4">
    <source>
        <dbReference type="Google" id="ProtNLM"/>
    </source>
</evidence>
<proteinExistence type="predicted"/>
<dbReference type="Proteomes" id="UP000230447">
    <property type="component" value="Unassembled WGS sequence"/>
</dbReference>
<keyword evidence="1" id="KW-0472">Membrane</keyword>
<gene>
    <name evidence="2" type="ORF">COX24_02920</name>
</gene>